<comment type="caution">
    <text evidence="2">The sequence shown here is derived from an EMBL/GenBank/DDBJ whole genome shotgun (WGS) entry which is preliminary data.</text>
</comment>
<organism evidence="2 3">
    <name type="scientific">Phytophthora fragariaefolia</name>
    <dbReference type="NCBI Taxonomy" id="1490495"/>
    <lineage>
        <taxon>Eukaryota</taxon>
        <taxon>Sar</taxon>
        <taxon>Stramenopiles</taxon>
        <taxon>Oomycota</taxon>
        <taxon>Peronosporomycetes</taxon>
        <taxon>Peronosporales</taxon>
        <taxon>Peronosporaceae</taxon>
        <taxon>Phytophthora</taxon>
    </lineage>
</organism>
<feature type="region of interest" description="Disordered" evidence="1">
    <location>
        <begin position="1"/>
        <end position="22"/>
    </location>
</feature>
<gene>
    <name evidence="2" type="ORF">Pfra01_000584300</name>
</gene>
<evidence type="ECO:0000256" key="1">
    <source>
        <dbReference type="SAM" id="MobiDB-lite"/>
    </source>
</evidence>
<name>A0A9W6U910_9STRA</name>
<proteinExistence type="predicted"/>
<keyword evidence="3" id="KW-1185">Reference proteome</keyword>
<dbReference type="AlphaFoldDB" id="A0A9W6U910"/>
<reference evidence="2" key="1">
    <citation type="submission" date="2023-04" db="EMBL/GenBank/DDBJ databases">
        <title>Phytophthora fragariaefolia NBRC 109709.</title>
        <authorList>
            <person name="Ichikawa N."/>
            <person name="Sato H."/>
            <person name="Tonouchi N."/>
        </authorList>
    </citation>
    <scope>NUCLEOTIDE SEQUENCE</scope>
    <source>
        <strain evidence="2">NBRC 109709</strain>
    </source>
</reference>
<dbReference type="EMBL" id="BSXT01000474">
    <property type="protein sequence ID" value="GMF28340.1"/>
    <property type="molecule type" value="Genomic_DNA"/>
</dbReference>
<dbReference type="Proteomes" id="UP001165121">
    <property type="component" value="Unassembled WGS sequence"/>
</dbReference>
<evidence type="ECO:0000313" key="2">
    <source>
        <dbReference type="EMBL" id="GMF28340.1"/>
    </source>
</evidence>
<sequence length="200" mass="21729">MAPMSAPHCHHAAKSRDIFPPTARELPRFSPQLHVRVHEAELSVVGRAHSRPGDRPHACNWGSSTKKYLFRPRPLKIDPRVAHTPGSDSSGRQHGYAQIASEVAAVEAGPTDKPPHIEQVTSPQRPELAAQFVAPFSSIAPHLAWRLQLLEPSQFGGGRMQVEACTDVPTAGLEGIRALTHSRSTDDTGIRRGWGSSALI</sequence>
<accession>A0A9W6U910</accession>
<protein>
    <submittedName>
        <fullName evidence="2">Unnamed protein product</fullName>
    </submittedName>
</protein>
<evidence type="ECO:0000313" key="3">
    <source>
        <dbReference type="Proteomes" id="UP001165121"/>
    </source>
</evidence>